<evidence type="ECO:0000256" key="2">
    <source>
        <dbReference type="ARBA" id="ARBA00006386"/>
    </source>
</evidence>
<dbReference type="Proteomes" id="UP000239471">
    <property type="component" value="Unassembled WGS sequence"/>
</dbReference>
<dbReference type="SUPFAM" id="SSF52540">
    <property type="entry name" value="P-loop containing nucleoside triphosphate hydrolases"/>
    <property type="match status" value="1"/>
</dbReference>
<evidence type="ECO:0000256" key="1">
    <source>
        <dbReference type="ARBA" id="ARBA00004651"/>
    </source>
</evidence>
<dbReference type="PANTHER" id="PTHR34184">
    <property type="entry name" value="UPF0718 PROTEIN YCGR"/>
    <property type="match status" value="1"/>
</dbReference>
<feature type="transmembrane region" description="Helical" evidence="7">
    <location>
        <begin position="468"/>
        <end position="488"/>
    </location>
</feature>
<keyword evidence="10" id="KW-1185">Reference proteome</keyword>
<dbReference type="InterPro" id="IPR005524">
    <property type="entry name" value="DUF318"/>
</dbReference>
<sequence>MKVEIEIVTGLLESGKTKFINSIIDDRDLEEETIVVIQDEFGESEINTVENKVIVIKNDIDENIKFSFIQEIITKYFPDRIFIECNGMKSVNSIIEIFEDRVAKKSCSIDDIVTLIDGKTFRLYLKNMGSIINENTLNSKTVILNNTEDISKDELDKIIGDINNLNKTINILKYDLDKEEYVNVENFKDTNIFKIFLFALALFGVTYFMSRTAIEPGAFKKFYTQFMSILIEGIPFILIGSFVSSIIQVCIPREKMMNFIPKNVFLSCLVASVAGVFLPICDCGTIPVVRGLIKKGLSISTGITFMLAAPLVNPIAVISTIYAFPQTKSIVITRVLAGIIIAIIVGLIVNLITKKDEIILKNQEDIVDCECGYCTEEYLKGTGLKIKISGVFIHAGDEFFAVLKYMIFGALISSVIQNVITLDNINVPSGKFASLLIMMAFAFIFSVCSTSDAFIAKGFLDEFSIGSVMGFLVVGPMIDIKNTIMLFGNFKRAFVIKLIAIIFVVSSVVLMVIT</sequence>
<feature type="domain" description="CobW/HypB/UreG nucleotide-binding" evidence="8">
    <location>
        <begin position="6"/>
        <end position="172"/>
    </location>
</feature>
<dbReference type="PANTHER" id="PTHR34184:SF4">
    <property type="entry name" value="UPF0718 PROTEIN YCGR"/>
    <property type="match status" value="1"/>
</dbReference>
<gene>
    <name evidence="9" type="ORF">CLVI_15980</name>
</gene>
<feature type="transmembrane region" description="Helical" evidence="7">
    <location>
        <begin position="494"/>
        <end position="513"/>
    </location>
</feature>
<evidence type="ECO:0000259" key="8">
    <source>
        <dbReference type="Pfam" id="PF02492"/>
    </source>
</evidence>
<dbReference type="Pfam" id="PF03773">
    <property type="entry name" value="ArsP_1"/>
    <property type="match status" value="1"/>
</dbReference>
<dbReference type="Pfam" id="PF02492">
    <property type="entry name" value="cobW"/>
    <property type="match status" value="1"/>
</dbReference>
<keyword evidence="6 7" id="KW-0472">Membrane</keyword>
<comment type="similarity">
    <text evidence="2">Belongs to the UPF0718 family.</text>
</comment>
<feature type="transmembrane region" description="Helical" evidence="7">
    <location>
        <begin position="432"/>
        <end position="456"/>
    </location>
</feature>
<reference evidence="9 10" key="1">
    <citation type="submission" date="2018-03" db="EMBL/GenBank/DDBJ databases">
        <title>Genome sequence of Clostridium vincentii DSM 10228.</title>
        <authorList>
            <person name="Poehlein A."/>
            <person name="Daniel R."/>
        </authorList>
    </citation>
    <scope>NUCLEOTIDE SEQUENCE [LARGE SCALE GENOMIC DNA]</scope>
    <source>
        <strain evidence="9 10">DSM 10228</strain>
    </source>
</reference>
<evidence type="ECO:0000313" key="9">
    <source>
        <dbReference type="EMBL" id="PRR82631.1"/>
    </source>
</evidence>
<proteinExistence type="inferred from homology"/>
<comment type="subcellular location">
    <subcellularLocation>
        <location evidence="1">Cell membrane</location>
        <topology evidence="1">Multi-pass membrane protein</topology>
    </subcellularLocation>
</comment>
<feature type="transmembrane region" description="Helical" evidence="7">
    <location>
        <begin position="301"/>
        <end position="324"/>
    </location>
</feature>
<dbReference type="GO" id="GO:0005886">
    <property type="term" value="C:plasma membrane"/>
    <property type="evidence" value="ECO:0007669"/>
    <property type="project" value="UniProtKB-SubCell"/>
</dbReference>
<feature type="transmembrane region" description="Helical" evidence="7">
    <location>
        <begin position="264"/>
        <end position="289"/>
    </location>
</feature>
<name>A0A2T0BFF8_9CLOT</name>
<feature type="transmembrane region" description="Helical" evidence="7">
    <location>
        <begin position="402"/>
        <end position="420"/>
    </location>
</feature>
<organism evidence="9 10">
    <name type="scientific">Clostridium vincentii</name>
    <dbReference type="NCBI Taxonomy" id="52704"/>
    <lineage>
        <taxon>Bacteria</taxon>
        <taxon>Bacillati</taxon>
        <taxon>Bacillota</taxon>
        <taxon>Clostridia</taxon>
        <taxon>Eubacteriales</taxon>
        <taxon>Clostridiaceae</taxon>
        <taxon>Clostridium</taxon>
    </lineage>
</organism>
<dbReference type="RefSeq" id="WP_106059588.1">
    <property type="nucleotide sequence ID" value="NZ_PVXQ01000014.1"/>
</dbReference>
<dbReference type="InterPro" id="IPR003495">
    <property type="entry name" value="CobW/HypB/UreG_nucleotide-bd"/>
</dbReference>
<feature type="transmembrane region" description="Helical" evidence="7">
    <location>
        <begin position="330"/>
        <end position="352"/>
    </location>
</feature>
<evidence type="ECO:0000313" key="10">
    <source>
        <dbReference type="Proteomes" id="UP000239471"/>
    </source>
</evidence>
<evidence type="ECO:0000256" key="4">
    <source>
        <dbReference type="ARBA" id="ARBA00022692"/>
    </source>
</evidence>
<dbReference type="InterPro" id="IPR027417">
    <property type="entry name" value="P-loop_NTPase"/>
</dbReference>
<keyword evidence="5 7" id="KW-1133">Transmembrane helix</keyword>
<dbReference type="InterPro" id="IPR052923">
    <property type="entry name" value="UPF0718"/>
</dbReference>
<feature type="transmembrane region" description="Helical" evidence="7">
    <location>
        <begin position="222"/>
        <end position="244"/>
    </location>
</feature>
<keyword evidence="4 7" id="KW-0812">Transmembrane</keyword>
<dbReference type="EMBL" id="PVXQ01000014">
    <property type="protein sequence ID" value="PRR82631.1"/>
    <property type="molecule type" value="Genomic_DNA"/>
</dbReference>
<dbReference type="Gene3D" id="3.40.50.300">
    <property type="entry name" value="P-loop containing nucleotide triphosphate hydrolases"/>
    <property type="match status" value="1"/>
</dbReference>
<evidence type="ECO:0000256" key="5">
    <source>
        <dbReference type="ARBA" id="ARBA00022989"/>
    </source>
</evidence>
<protein>
    <submittedName>
        <fullName evidence="9">Putative GTP-binding protein YjiA</fullName>
    </submittedName>
</protein>
<comment type="caution">
    <text evidence="9">The sequence shown here is derived from an EMBL/GenBank/DDBJ whole genome shotgun (WGS) entry which is preliminary data.</text>
</comment>
<feature type="transmembrane region" description="Helical" evidence="7">
    <location>
        <begin position="192"/>
        <end position="210"/>
    </location>
</feature>
<keyword evidence="3" id="KW-1003">Cell membrane</keyword>
<evidence type="ECO:0000256" key="3">
    <source>
        <dbReference type="ARBA" id="ARBA00022475"/>
    </source>
</evidence>
<accession>A0A2T0BFF8</accession>
<dbReference type="OrthoDB" id="9810876at2"/>
<dbReference type="AlphaFoldDB" id="A0A2T0BFF8"/>
<evidence type="ECO:0000256" key="7">
    <source>
        <dbReference type="SAM" id="Phobius"/>
    </source>
</evidence>
<evidence type="ECO:0000256" key="6">
    <source>
        <dbReference type="ARBA" id="ARBA00023136"/>
    </source>
</evidence>